<gene>
    <name evidence="1" type="ORF">EHV15_05050</name>
</gene>
<reference evidence="1 2" key="1">
    <citation type="submission" date="2018-11" db="EMBL/GenBank/DDBJ databases">
        <title>Genome sequencing of Paenibacillus sp. KCOM 3021 (= ChDC PVNT-B20).</title>
        <authorList>
            <person name="Kook J.-K."/>
            <person name="Park S.-N."/>
            <person name="Lim Y.K."/>
        </authorList>
    </citation>
    <scope>NUCLEOTIDE SEQUENCE [LARGE SCALE GENOMIC DNA]</scope>
    <source>
        <strain evidence="1 2">KCOM 3021</strain>
    </source>
</reference>
<sequence>MSREVIFARLIAIATVLGELVFDKGTPTIASQFLTRIGREPAKTIAIIHERLMQHAHKFGPEEMQLLDMFGELIDQLDLETFDNQPLDQDYLIHYYKQKHALKIVGYKEAYVILGWDYEKNRTMLNTYLKRAEEKGWPKGMFPKPLQVLASGPIWYEKQIIDYRDARNKIKED</sequence>
<keyword evidence="2" id="KW-1185">Reference proteome</keyword>
<dbReference type="Proteomes" id="UP000267017">
    <property type="component" value="Unassembled WGS sequence"/>
</dbReference>
<evidence type="ECO:0000313" key="1">
    <source>
        <dbReference type="EMBL" id="RRJ62387.1"/>
    </source>
</evidence>
<proteinExistence type="predicted"/>
<dbReference type="OrthoDB" id="2679662at2"/>
<protein>
    <submittedName>
        <fullName evidence="1">Uncharacterized protein</fullName>
    </submittedName>
</protein>
<dbReference type="RefSeq" id="WP_128630274.1">
    <property type="nucleotide sequence ID" value="NZ_RRCN01000001.1"/>
</dbReference>
<evidence type="ECO:0000313" key="2">
    <source>
        <dbReference type="Proteomes" id="UP000267017"/>
    </source>
</evidence>
<name>A0A3P3TW81_9BACL</name>
<organism evidence="1 2">
    <name type="scientific">Paenibacillus oralis</name>
    <dbReference type="NCBI Taxonomy" id="2490856"/>
    <lineage>
        <taxon>Bacteria</taxon>
        <taxon>Bacillati</taxon>
        <taxon>Bacillota</taxon>
        <taxon>Bacilli</taxon>
        <taxon>Bacillales</taxon>
        <taxon>Paenibacillaceae</taxon>
        <taxon>Paenibacillus</taxon>
    </lineage>
</organism>
<comment type="caution">
    <text evidence="1">The sequence shown here is derived from an EMBL/GenBank/DDBJ whole genome shotgun (WGS) entry which is preliminary data.</text>
</comment>
<dbReference type="EMBL" id="RRCN01000001">
    <property type="protein sequence ID" value="RRJ62387.1"/>
    <property type="molecule type" value="Genomic_DNA"/>
</dbReference>
<accession>A0A3P3TW81</accession>
<dbReference type="AlphaFoldDB" id="A0A3P3TW81"/>